<dbReference type="PROSITE" id="PS00463">
    <property type="entry name" value="ZN2_CY6_FUNGAL_1"/>
    <property type="match status" value="1"/>
</dbReference>
<gene>
    <name evidence="8" type="ORF">LY89DRAFT_710532</name>
</gene>
<dbReference type="RefSeq" id="XP_018065114.1">
    <property type="nucleotide sequence ID" value="XM_018217834.1"/>
</dbReference>
<dbReference type="PANTHER" id="PTHR47424">
    <property type="entry name" value="REGULATORY PROTEIN GAL4"/>
    <property type="match status" value="1"/>
</dbReference>
<dbReference type="InterPro" id="IPR036864">
    <property type="entry name" value="Zn2-C6_fun-type_DNA-bd_sf"/>
</dbReference>
<evidence type="ECO:0000256" key="6">
    <source>
        <dbReference type="SAM" id="MobiDB-lite"/>
    </source>
</evidence>
<feature type="region of interest" description="Disordered" evidence="6">
    <location>
        <begin position="65"/>
        <end position="91"/>
    </location>
</feature>
<dbReference type="SUPFAM" id="SSF57701">
    <property type="entry name" value="Zn2/Cys6 DNA-binding domain"/>
    <property type="match status" value="1"/>
</dbReference>
<dbReference type="Pfam" id="PF04082">
    <property type="entry name" value="Fungal_trans"/>
    <property type="match status" value="1"/>
</dbReference>
<keyword evidence="3" id="KW-0238">DNA-binding</keyword>
<feature type="region of interest" description="Disordered" evidence="6">
    <location>
        <begin position="1"/>
        <end position="30"/>
    </location>
</feature>
<dbReference type="GO" id="GO:0000981">
    <property type="term" value="F:DNA-binding transcription factor activity, RNA polymerase II-specific"/>
    <property type="evidence" value="ECO:0007669"/>
    <property type="project" value="InterPro"/>
</dbReference>
<accession>A0A194WSV3</accession>
<reference evidence="8 9" key="1">
    <citation type="submission" date="2015-10" db="EMBL/GenBank/DDBJ databases">
        <title>Full genome of DAOMC 229536 Phialocephala scopiformis, a fungal endophyte of spruce producing the potent anti-insectan compound rugulosin.</title>
        <authorList>
            <consortium name="DOE Joint Genome Institute"/>
            <person name="Walker A.K."/>
            <person name="Frasz S.L."/>
            <person name="Seifert K.A."/>
            <person name="Miller J.D."/>
            <person name="Mondo S.J."/>
            <person name="Labutti K."/>
            <person name="Lipzen A."/>
            <person name="Dockter R."/>
            <person name="Kennedy M."/>
            <person name="Grigoriev I.V."/>
            <person name="Spatafora J.W."/>
        </authorList>
    </citation>
    <scope>NUCLEOTIDE SEQUENCE [LARGE SCALE GENOMIC DNA]</scope>
    <source>
        <strain evidence="8 9">CBS 120377</strain>
    </source>
</reference>
<dbReference type="AlphaFoldDB" id="A0A194WSV3"/>
<dbReference type="SMART" id="SM00066">
    <property type="entry name" value="GAL4"/>
    <property type="match status" value="1"/>
</dbReference>
<keyword evidence="1" id="KW-0479">Metal-binding</keyword>
<evidence type="ECO:0000256" key="2">
    <source>
        <dbReference type="ARBA" id="ARBA00023015"/>
    </source>
</evidence>
<dbReference type="Pfam" id="PF00172">
    <property type="entry name" value="Zn_clus"/>
    <property type="match status" value="1"/>
</dbReference>
<keyword evidence="4" id="KW-0804">Transcription</keyword>
<sequence length="741" mass="83767">MSEREQSTGTTMGSPNAAQPTQPALKRRRVAKACESCRSQKSKCDGEHPICGRCKGYGHVCSWPKDKKDKKHPNQGSDASSPGEPGPRDSQQPLLQWVIQSYDNLIASVQSDLPESTRNSTTSVLSQIRGRLPAGIVTSAAPGATSLQRNLFDQSGNNSRYLGEASDVRFFHTIKKILRDDVHSGSSVEGETQSYDQEILRLETHGGRHNLPTKEVADAYIEIYFFTIHIAYPFLNKPSFMVRYARFWTGDVEADEGPSWLPLLYTIFAIGAYYTSFPRGENANVQAHLDYFGQAMSLSNSMMTDCTLENVQMLIAQCFFLLAMGQTDRCWNTLGLAIRVAQSIGLHVQDSREKPLTGLTILEQETIRRTWYSLYVLDRLLALQLGRPIAIHEDEYYVNLPSESEENACLFDGESNQFFYDQKSCPIDYFVSVIEFSRILGQVISDLYRPSQVAIEPDKLLSSTADLDEKLIEWKLSLPRHLRFDLGHTFEKSMILKRQRNMLAIKFHHLRTLMHRPYLCLAWVQQPNRPLMALLKRARYRVDSLERICVHEAQQTAHLLHNVADEKSLVHDFPWWQMISCLLCASSVLLVARACIEPDRADLVVQSQTLDEDAETCLKVFDALSVNSDAARRARDMMKDLKRIRILPSRLLDSRSDSSSIIDGTNDNVHTDGLAGGPSFVQTFNYGVSHTGIDWQTWPGELSDPMAWSAQFLNPSENVFFNSIPVSDAELPQYTQYEGQI</sequence>
<dbReference type="GO" id="GO:0000978">
    <property type="term" value="F:RNA polymerase II cis-regulatory region sequence-specific DNA binding"/>
    <property type="evidence" value="ECO:0007669"/>
    <property type="project" value="TreeGrafter"/>
</dbReference>
<dbReference type="GO" id="GO:0000435">
    <property type="term" value="P:positive regulation of transcription from RNA polymerase II promoter by galactose"/>
    <property type="evidence" value="ECO:0007669"/>
    <property type="project" value="TreeGrafter"/>
</dbReference>
<evidence type="ECO:0000256" key="3">
    <source>
        <dbReference type="ARBA" id="ARBA00023125"/>
    </source>
</evidence>
<keyword evidence="9" id="KW-1185">Reference proteome</keyword>
<dbReference type="KEGG" id="psco:LY89DRAFT_710532"/>
<dbReference type="GO" id="GO:0008270">
    <property type="term" value="F:zinc ion binding"/>
    <property type="evidence" value="ECO:0007669"/>
    <property type="project" value="InterPro"/>
</dbReference>
<keyword evidence="5" id="KW-0539">Nucleus</keyword>
<keyword evidence="2" id="KW-0805">Transcription regulation</keyword>
<evidence type="ECO:0000256" key="1">
    <source>
        <dbReference type="ARBA" id="ARBA00022723"/>
    </source>
</evidence>
<evidence type="ECO:0000313" key="8">
    <source>
        <dbReference type="EMBL" id="KUJ10759.1"/>
    </source>
</evidence>
<organism evidence="8 9">
    <name type="scientific">Mollisia scopiformis</name>
    <name type="common">Conifer needle endophyte fungus</name>
    <name type="synonym">Phialocephala scopiformis</name>
    <dbReference type="NCBI Taxonomy" id="149040"/>
    <lineage>
        <taxon>Eukaryota</taxon>
        <taxon>Fungi</taxon>
        <taxon>Dikarya</taxon>
        <taxon>Ascomycota</taxon>
        <taxon>Pezizomycotina</taxon>
        <taxon>Leotiomycetes</taxon>
        <taxon>Helotiales</taxon>
        <taxon>Mollisiaceae</taxon>
        <taxon>Mollisia</taxon>
    </lineage>
</organism>
<dbReference type="InterPro" id="IPR007219">
    <property type="entry name" value="XnlR_reg_dom"/>
</dbReference>
<proteinExistence type="predicted"/>
<dbReference type="Gene3D" id="4.10.240.10">
    <property type="entry name" value="Zn(2)-C6 fungal-type DNA-binding domain"/>
    <property type="match status" value="1"/>
</dbReference>
<dbReference type="PROSITE" id="PS50048">
    <property type="entry name" value="ZN2_CY6_FUNGAL_2"/>
    <property type="match status" value="1"/>
</dbReference>
<dbReference type="PANTHER" id="PTHR47424:SF3">
    <property type="entry name" value="REGULATORY PROTEIN GAL4"/>
    <property type="match status" value="1"/>
</dbReference>
<dbReference type="GeneID" id="28827560"/>
<dbReference type="OrthoDB" id="3364175at2759"/>
<dbReference type="InterPro" id="IPR001138">
    <property type="entry name" value="Zn2Cys6_DnaBD"/>
</dbReference>
<dbReference type="SMART" id="SM00906">
    <property type="entry name" value="Fungal_trans"/>
    <property type="match status" value="1"/>
</dbReference>
<evidence type="ECO:0000256" key="5">
    <source>
        <dbReference type="ARBA" id="ARBA00023242"/>
    </source>
</evidence>
<dbReference type="CDD" id="cd12148">
    <property type="entry name" value="fungal_TF_MHR"/>
    <property type="match status" value="1"/>
</dbReference>
<protein>
    <recommendedName>
        <fullName evidence="7">Zn(2)-C6 fungal-type domain-containing protein</fullName>
    </recommendedName>
</protein>
<dbReference type="GO" id="GO:0005634">
    <property type="term" value="C:nucleus"/>
    <property type="evidence" value="ECO:0007669"/>
    <property type="project" value="TreeGrafter"/>
</dbReference>
<dbReference type="EMBL" id="KQ947428">
    <property type="protein sequence ID" value="KUJ10759.1"/>
    <property type="molecule type" value="Genomic_DNA"/>
</dbReference>
<evidence type="ECO:0000259" key="7">
    <source>
        <dbReference type="PROSITE" id="PS50048"/>
    </source>
</evidence>
<dbReference type="InParanoid" id="A0A194WSV3"/>
<feature type="compositionally biased region" description="Polar residues" evidence="6">
    <location>
        <begin position="7"/>
        <end position="22"/>
    </location>
</feature>
<evidence type="ECO:0000313" key="9">
    <source>
        <dbReference type="Proteomes" id="UP000070700"/>
    </source>
</evidence>
<dbReference type="InterPro" id="IPR051127">
    <property type="entry name" value="Fungal_SecMet_Regulators"/>
</dbReference>
<evidence type="ECO:0000256" key="4">
    <source>
        <dbReference type="ARBA" id="ARBA00023163"/>
    </source>
</evidence>
<name>A0A194WSV3_MOLSC</name>
<dbReference type="Proteomes" id="UP000070700">
    <property type="component" value="Unassembled WGS sequence"/>
</dbReference>
<dbReference type="GO" id="GO:0006351">
    <property type="term" value="P:DNA-templated transcription"/>
    <property type="evidence" value="ECO:0007669"/>
    <property type="project" value="InterPro"/>
</dbReference>
<feature type="domain" description="Zn(2)-C6 fungal-type" evidence="7">
    <location>
        <begin position="33"/>
        <end position="63"/>
    </location>
</feature>
<dbReference type="CDD" id="cd00067">
    <property type="entry name" value="GAL4"/>
    <property type="match status" value="1"/>
</dbReference>